<keyword evidence="5" id="KW-1185">Reference proteome</keyword>
<dbReference type="Pfam" id="PF07282">
    <property type="entry name" value="Cas12f1-like_TNB"/>
    <property type="match status" value="1"/>
</dbReference>
<organism evidence="4 5">
    <name type="scientific">Hoyosella altamirensis</name>
    <dbReference type="NCBI Taxonomy" id="616997"/>
    <lineage>
        <taxon>Bacteria</taxon>
        <taxon>Bacillati</taxon>
        <taxon>Actinomycetota</taxon>
        <taxon>Actinomycetes</taxon>
        <taxon>Mycobacteriales</taxon>
        <taxon>Hoyosellaceae</taxon>
        <taxon>Hoyosella</taxon>
    </lineage>
</organism>
<gene>
    <name evidence="4" type="ORF">FHU29_002204</name>
</gene>
<dbReference type="Proteomes" id="UP000567922">
    <property type="component" value="Unassembled WGS sequence"/>
</dbReference>
<feature type="region of interest" description="Disordered" evidence="2">
    <location>
        <begin position="600"/>
        <end position="693"/>
    </location>
</feature>
<feature type="compositionally biased region" description="Basic and acidic residues" evidence="2">
    <location>
        <begin position="359"/>
        <end position="376"/>
    </location>
</feature>
<comment type="caution">
    <text evidence="4">The sequence shown here is derived from an EMBL/GenBank/DDBJ whole genome shotgun (WGS) entry which is preliminary data.</text>
</comment>
<feature type="domain" description="Cas12f1-like TNB" evidence="3">
    <location>
        <begin position="501"/>
        <end position="559"/>
    </location>
</feature>
<protein>
    <recommendedName>
        <fullName evidence="3">Cas12f1-like TNB domain-containing protein</fullName>
    </recommendedName>
</protein>
<evidence type="ECO:0000259" key="3">
    <source>
        <dbReference type="Pfam" id="PF07282"/>
    </source>
</evidence>
<sequence length="693" mass="75626">MTSSTSVPAPARRTRGRSKTANWRRPEQVAVIALELDVSADSVMRRRVEQHWSAVFRLRRALQRDARNACTAYLAAHRERETGYKAVLARLGLSRKGVEARAKTHAEDSGWMRDHLTKATGLHVADEVWETCDRFLFPDRTGKRFGTPQIGSWWNFARIPGRARSHTKTQPTWETYRLVGTLQGHLDTYSTTPGLSVDQAIVAAAGASVLTQPKHLTAPSRPPRTWWDHTGALAVVYTGLPGGDLVLPVRLPQGAGQWPRLAHFLADPNLWHKIDLVRVRDRHAPGGWRYQAHLVILGHGWTSPAVAAARAAAPLDRCAGVDGNVSNIAIASFPNPGDYSGVVLTSRVTITGEQRAVTEREAHKARGRQRALDRSRRANNTSQYRLSRKQRARAQRRAAAGLEPKQVTTPGGARHANGAGVPKRAYRRDALSRRYQQIRADHAAASAAAAHRKACYARDTARAIVATHGPNLVTEDVSIRTWALRWGRGIAAFSPGIMLAALTAECETAGGRMSKASTWTTALSQHCVCGARAKKALSQRTHSCGVCGFSGDRDIVSALLAATVTHGACGKDGTPDPKTAYINHAVRVHAHQLVTAGHVQNIPVTGNESPVGTAQQEGPDRSTVHHNPTPAVLAIGEDGSHTVAPAGQGERPALSRNRPHRQQSRTRGWRWGRRRNRRTSHTPTKHESAHADL</sequence>
<keyword evidence="1" id="KW-0238">DNA-binding</keyword>
<reference evidence="4 5" key="1">
    <citation type="submission" date="2020-08" db="EMBL/GenBank/DDBJ databases">
        <title>Sequencing the genomes of 1000 actinobacteria strains.</title>
        <authorList>
            <person name="Klenk H.-P."/>
        </authorList>
    </citation>
    <scope>NUCLEOTIDE SEQUENCE [LARGE SCALE GENOMIC DNA]</scope>
    <source>
        <strain evidence="4 5">DSM 45258</strain>
    </source>
</reference>
<evidence type="ECO:0000256" key="1">
    <source>
        <dbReference type="ARBA" id="ARBA00023125"/>
    </source>
</evidence>
<dbReference type="EMBL" id="JACHWS010000002">
    <property type="protein sequence ID" value="MBB3037755.1"/>
    <property type="molecule type" value="Genomic_DNA"/>
</dbReference>
<feature type="region of interest" description="Disordered" evidence="2">
    <location>
        <begin position="1"/>
        <end position="22"/>
    </location>
</feature>
<dbReference type="InterPro" id="IPR010095">
    <property type="entry name" value="Cas12f1-like_TNB"/>
</dbReference>
<feature type="compositionally biased region" description="Polar residues" evidence="2">
    <location>
        <begin position="602"/>
        <end position="616"/>
    </location>
</feature>
<evidence type="ECO:0000256" key="2">
    <source>
        <dbReference type="SAM" id="MobiDB-lite"/>
    </source>
</evidence>
<proteinExistence type="predicted"/>
<name>A0A839RM00_9ACTN</name>
<dbReference type="RefSeq" id="WP_183377537.1">
    <property type="nucleotide sequence ID" value="NZ_JACHWS010000002.1"/>
</dbReference>
<feature type="compositionally biased region" description="Basic residues" evidence="2">
    <location>
        <begin position="386"/>
        <end position="396"/>
    </location>
</feature>
<feature type="compositionally biased region" description="Basic and acidic residues" evidence="2">
    <location>
        <begin position="684"/>
        <end position="693"/>
    </location>
</feature>
<dbReference type="GO" id="GO:0003677">
    <property type="term" value="F:DNA binding"/>
    <property type="evidence" value="ECO:0007669"/>
    <property type="project" value="UniProtKB-KW"/>
</dbReference>
<feature type="region of interest" description="Disordered" evidence="2">
    <location>
        <begin position="359"/>
        <end position="424"/>
    </location>
</feature>
<dbReference type="AlphaFoldDB" id="A0A839RM00"/>
<evidence type="ECO:0000313" key="4">
    <source>
        <dbReference type="EMBL" id="MBB3037755.1"/>
    </source>
</evidence>
<accession>A0A839RM00</accession>
<evidence type="ECO:0000313" key="5">
    <source>
        <dbReference type="Proteomes" id="UP000567922"/>
    </source>
</evidence>
<feature type="compositionally biased region" description="Basic residues" evidence="2">
    <location>
        <begin position="657"/>
        <end position="680"/>
    </location>
</feature>